<keyword evidence="2" id="KW-1185">Reference proteome</keyword>
<evidence type="ECO:0000313" key="1">
    <source>
        <dbReference type="EMBL" id="QOR03916.1"/>
    </source>
</evidence>
<evidence type="ECO:0000313" key="2">
    <source>
        <dbReference type="Proteomes" id="UP000594874"/>
    </source>
</evidence>
<gene>
    <name evidence="1" type="ORF">A0071_06990</name>
</gene>
<proteinExistence type="predicted"/>
<accession>A0ABX6TW13</accession>
<dbReference type="EMBL" id="CP063091">
    <property type="protein sequence ID" value="QOR03916.1"/>
    <property type="molecule type" value="Genomic_DNA"/>
</dbReference>
<dbReference type="Proteomes" id="UP000594874">
    <property type="component" value="Chromosome"/>
</dbReference>
<name>A0ABX6TW13_9BACT</name>
<protein>
    <submittedName>
        <fullName evidence="1">Uncharacterized protein</fullName>
    </submittedName>
</protein>
<reference evidence="1 2" key="1">
    <citation type="submission" date="2020-10" db="EMBL/GenBank/DDBJ databases">
        <title>Campylobacter and Helicobacter PacBio genomes.</title>
        <authorList>
            <person name="Lane C."/>
        </authorList>
    </citation>
    <scope>NUCLEOTIDE SEQUENCE [LARGE SCALE GENOMIC DNA]</scope>
    <source>
        <strain evidence="1 2">2010D-8469</strain>
    </source>
</reference>
<dbReference type="RefSeq" id="WP_169732377.1">
    <property type="nucleotide sequence ID" value="NZ_CP063091.1"/>
</dbReference>
<sequence length="52" mass="6040">MSVLVSINNKDRIALIYGIRIKNLLRALMTKSFAYLNVKHSFFITTDIVLHF</sequence>
<organism evidence="1 2">
    <name type="scientific">Campylobacter cuniculorum</name>
    <dbReference type="NCBI Taxonomy" id="374106"/>
    <lineage>
        <taxon>Bacteria</taxon>
        <taxon>Pseudomonadati</taxon>
        <taxon>Campylobacterota</taxon>
        <taxon>Epsilonproteobacteria</taxon>
        <taxon>Campylobacterales</taxon>
        <taxon>Campylobacteraceae</taxon>
        <taxon>Campylobacter</taxon>
    </lineage>
</organism>